<dbReference type="PANTHER" id="PTHR45527:SF1">
    <property type="entry name" value="FATTY ACID SYNTHASE"/>
    <property type="match status" value="1"/>
</dbReference>
<dbReference type="GO" id="GO:0005737">
    <property type="term" value="C:cytoplasm"/>
    <property type="evidence" value="ECO:0007669"/>
    <property type="project" value="TreeGrafter"/>
</dbReference>
<gene>
    <name evidence="3" type="ORF">FSC37_13065</name>
</gene>
<dbReference type="GO" id="GO:0043041">
    <property type="term" value="P:amino acid activation for nonribosomal peptide biosynthetic process"/>
    <property type="evidence" value="ECO:0007669"/>
    <property type="project" value="TreeGrafter"/>
</dbReference>
<dbReference type="Proteomes" id="UP000321832">
    <property type="component" value="Unassembled WGS sequence"/>
</dbReference>
<dbReference type="Pfam" id="PF00501">
    <property type="entry name" value="AMP-binding"/>
    <property type="match status" value="1"/>
</dbReference>
<keyword evidence="4" id="KW-1185">Reference proteome</keyword>
<sequence>MQRSPGLTAGDRMLALATLSFDMAVPEVMLPLVTGARTVLMPREDAADAAMLIRMLEQQEITVMQATPTTCYLLLDGGWRPPRGFKLWAGAEPLPPALAAKLLATGIDLWNLYGPTETTVWSTMGPITSVGERVSIGAPIDNTTVWILGDDDQSARPARSARSASAAPAWPPATSSAPNSTRSASSPTPSHPDGRCIAPGIWAAGRMPARSNTWGGRTIRSRSAATASSWERSSLVSAASRAWAAASW</sequence>
<dbReference type="EMBL" id="VOPW01000001">
    <property type="protein sequence ID" value="TXC66438.1"/>
    <property type="molecule type" value="Genomic_DNA"/>
</dbReference>
<reference evidence="3 4" key="1">
    <citation type="submission" date="2019-08" db="EMBL/GenBank/DDBJ databases">
        <authorList>
            <person name="Khan S.A."/>
            <person name="Jeon C.O."/>
            <person name="Jeong S.E."/>
        </authorList>
    </citation>
    <scope>NUCLEOTIDE SEQUENCE [LARGE SCALE GENOMIC DNA]</scope>
    <source>
        <strain evidence="4">IMCC1728</strain>
    </source>
</reference>
<dbReference type="SUPFAM" id="SSF56801">
    <property type="entry name" value="Acetyl-CoA synthetase-like"/>
    <property type="match status" value="1"/>
</dbReference>
<dbReference type="AlphaFoldDB" id="A0A5C6U456"/>
<organism evidence="3 4">
    <name type="scientific">Piscinibacter aquaticus</name>
    <dbReference type="NCBI Taxonomy" id="392597"/>
    <lineage>
        <taxon>Bacteria</taxon>
        <taxon>Pseudomonadati</taxon>
        <taxon>Pseudomonadota</taxon>
        <taxon>Betaproteobacteria</taxon>
        <taxon>Burkholderiales</taxon>
        <taxon>Sphaerotilaceae</taxon>
        <taxon>Piscinibacter</taxon>
    </lineage>
</organism>
<dbReference type="PANTHER" id="PTHR45527">
    <property type="entry name" value="NONRIBOSOMAL PEPTIDE SYNTHETASE"/>
    <property type="match status" value="1"/>
</dbReference>
<feature type="domain" description="AMP-dependent synthetase/ligase" evidence="2">
    <location>
        <begin position="5"/>
        <end position="154"/>
    </location>
</feature>
<dbReference type="InterPro" id="IPR042099">
    <property type="entry name" value="ANL_N_sf"/>
</dbReference>
<dbReference type="Gene3D" id="3.40.50.12780">
    <property type="entry name" value="N-terminal domain of ligase-like"/>
    <property type="match status" value="1"/>
</dbReference>
<protein>
    <submittedName>
        <fullName evidence="3">AMP-binding protein</fullName>
    </submittedName>
</protein>
<feature type="compositionally biased region" description="Low complexity" evidence="1">
    <location>
        <begin position="155"/>
        <end position="188"/>
    </location>
</feature>
<dbReference type="GO" id="GO:0031177">
    <property type="term" value="F:phosphopantetheine binding"/>
    <property type="evidence" value="ECO:0007669"/>
    <property type="project" value="TreeGrafter"/>
</dbReference>
<dbReference type="GO" id="GO:0044550">
    <property type="term" value="P:secondary metabolite biosynthetic process"/>
    <property type="evidence" value="ECO:0007669"/>
    <property type="project" value="TreeGrafter"/>
</dbReference>
<dbReference type="InterPro" id="IPR000873">
    <property type="entry name" value="AMP-dep_synth/lig_dom"/>
</dbReference>
<accession>A0A5C6U456</accession>
<evidence type="ECO:0000313" key="3">
    <source>
        <dbReference type="EMBL" id="TXC66438.1"/>
    </source>
</evidence>
<evidence type="ECO:0000313" key="4">
    <source>
        <dbReference type="Proteomes" id="UP000321832"/>
    </source>
</evidence>
<feature type="region of interest" description="Disordered" evidence="1">
    <location>
        <begin position="152"/>
        <end position="199"/>
    </location>
</feature>
<name>A0A5C6U456_9BURK</name>
<evidence type="ECO:0000259" key="2">
    <source>
        <dbReference type="Pfam" id="PF00501"/>
    </source>
</evidence>
<evidence type="ECO:0000256" key="1">
    <source>
        <dbReference type="SAM" id="MobiDB-lite"/>
    </source>
</evidence>
<proteinExistence type="predicted"/>
<comment type="caution">
    <text evidence="3">The sequence shown here is derived from an EMBL/GenBank/DDBJ whole genome shotgun (WGS) entry which is preliminary data.</text>
</comment>